<dbReference type="InterPro" id="IPR038377">
    <property type="entry name" value="Na/Glc_symporter_sf"/>
</dbReference>
<comment type="similarity">
    <text evidence="2">Belongs to the sodium:solute symporter (SSF) (TC 2.A.21) family.</text>
</comment>
<evidence type="ECO:0000256" key="3">
    <source>
        <dbReference type="ARBA" id="ARBA00022448"/>
    </source>
</evidence>
<evidence type="ECO:0000256" key="1">
    <source>
        <dbReference type="ARBA" id="ARBA00004651"/>
    </source>
</evidence>
<dbReference type="InterPro" id="IPR001734">
    <property type="entry name" value="Na/solute_symporter"/>
</dbReference>
<evidence type="ECO:0000256" key="10">
    <source>
        <dbReference type="ARBA" id="ARBA00023136"/>
    </source>
</evidence>
<feature type="transmembrane region" description="Helical" evidence="13">
    <location>
        <begin position="76"/>
        <end position="95"/>
    </location>
</feature>
<dbReference type="PROSITE" id="PS50283">
    <property type="entry name" value="NA_SOLUT_SYMP_3"/>
    <property type="match status" value="1"/>
</dbReference>
<dbReference type="Gene3D" id="1.20.1730.10">
    <property type="entry name" value="Sodium/glucose cotransporter"/>
    <property type="match status" value="1"/>
</dbReference>
<evidence type="ECO:0000256" key="7">
    <source>
        <dbReference type="ARBA" id="ARBA00022989"/>
    </source>
</evidence>
<evidence type="ECO:0000256" key="13">
    <source>
        <dbReference type="SAM" id="Phobius"/>
    </source>
</evidence>
<evidence type="ECO:0000313" key="14">
    <source>
        <dbReference type="EMBL" id="SVA77713.1"/>
    </source>
</evidence>
<keyword evidence="8" id="KW-0915">Sodium</keyword>
<dbReference type="InterPro" id="IPR050277">
    <property type="entry name" value="Sodium:Solute_Symporter"/>
</dbReference>
<name>A0A381YMG8_9ZZZZ</name>
<dbReference type="CDD" id="cd11475">
    <property type="entry name" value="SLC5sbd_PutP"/>
    <property type="match status" value="1"/>
</dbReference>
<feature type="transmembrane region" description="Helical" evidence="13">
    <location>
        <begin position="320"/>
        <end position="346"/>
    </location>
</feature>
<dbReference type="Pfam" id="PF00474">
    <property type="entry name" value="SSF"/>
    <property type="match status" value="1"/>
</dbReference>
<dbReference type="InterPro" id="IPR011851">
    <property type="entry name" value="Na/Pro_symporter"/>
</dbReference>
<feature type="transmembrane region" description="Helical" evidence="13">
    <location>
        <begin position="124"/>
        <end position="148"/>
    </location>
</feature>
<protein>
    <recommendedName>
        <fullName evidence="15">Sodium/proline symporter</fullName>
    </recommendedName>
</protein>
<feature type="transmembrane region" description="Helical" evidence="13">
    <location>
        <begin position="394"/>
        <end position="417"/>
    </location>
</feature>
<evidence type="ECO:0008006" key="15">
    <source>
        <dbReference type="Google" id="ProtNLM"/>
    </source>
</evidence>
<feature type="transmembrane region" description="Helical" evidence="13">
    <location>
        <begin position="188"/>
        <end position="216"/>
    </location>
</feature>
<dbReference type="EMBL" id="UINC01018490">
    <property type="protein sequence ID" value="SVA77713.1"/>
    <property type="molecule type" value="Genomic_DNA"/>
</dbReference>
<evidence type="ECO:0000256" key="6">
    <source>
        <dbReference type="ARBA" id="ARBA00022847"/>
    </source>
</evidence>
<feature type="transmembrane region" description="Helical" evidence="13">
    <location>
        <begin position="154"/>
        <end position="176"/>
    </location>
</feature>
<dbReference type="GO" id="GO:0005298">
    <property type="term" value="F:proline:sodium symporter activity"/>
    <property type="evidence" value="ECO:0007669"/>
    <property type="project" value="InterPro"/>
</dbReference>
<evidence type="ECO:0000256" key="5">
    <source>
        <dbReference type="ARBA" id="ARBA00022692"/>
    </source>
</evidence>
<feature type="transmembrane region" description="Helical" evidence="13">
    <location>
        <begin position="236"/>
        <end position="254"/>
    </location>
</feature>
<feature type="transmembrane region" description="Helical" evidence="13">
    <location>
        <begin position="275"/>
        <end position="300"/>
    </location>
</feature>
<organism evidence="14">
    <name type="scientific">marine metagenome</name>
    <dbReference type="NCBI Taxonomy" id="408172"/>
    <lineage>
        <taxon>unclassified sequences</taxon>
        <taxon>metagenomes</taxon>
        <taxon>ecological metagenomes</taxon>
    </lineage>
</organism>
<keyword evidence="7 13" id="KW-1133">Transmembrane helix</keyword>
<comment type="catalytic activity">
    <reaction evidence="12">
        <text>L-proline(in) + Na(+)(in) = L-proline(out) + Na(+)(out)</text>
        <dbReference type="Rhea" id="RHEA:28967"/>
        <dbReference type="ChEBI" id="CHEBI:29101"/>
        <dbReference type="ChEBI" id="CHEBI:60039"/>
    </reaction>
</comment>
<feature type="transmembrane region" description="Helical" evidence="13">
    <location>
        <begin position="367"/>
        <end position="388"/>
    </location>
</feature>
<keyword evidence="6" id="KW-0769">Symport</keyword>
<dbReference type="GO" id="GO:0015824">
    <property type="term" value="P:proline transport"/>
    <property type="evidence" value="ECO:0007669"/>
    <property type="project" value="InterPro"/>
</dbReference>
<proteinExistence type="inferred from homology"/>
<dbReference type="PANTHER" id="PTHR48086:SF3">
    <property type="entry name" value="SODIUM_PROLINE SYMPORTER"/>
    <property type="match status" value="1"/>
</dbReference>
<feature type="transmembrane region" description="Helical" evidence="13">
    <location>
        <begin position="424"/>
        <end position="443"/>
    </location>
</feature>
<dbReference type="PANTHER" id="PTHR48086">
    <property type="entry name" value="SODIUM/PROLINE SYMPORTER-RELATED"/>
    <property type="match status" value="1"/>
</dbReference>
<comment type="subcellular location">
    <subcellularLocation>
        <location evidence="1">Cell membrane</location>
        <topology evidence="1">Multi-pass membrane protein</topology>
    </subcellularLocation>
</comment>
<keyword evidence="4" id="KW-1003">Cell membrane</keyword>
<feature type="transmembrane region" description="Helical" evidence="13">
    <location>
        <begin position="449"/>
        <end position="467"/>
    </location>
</feature>
<evidence type="ECO:0000256" key="2">
    <source>
        <dbReference type="ARBA" id="ARBA00006434"/>
    </source>
</evidence>
<dbReference type="GO" id="GO:0031402">
    <property type="term" value="F:sodium ion binding"/>
    <property type="evidence" value="ECO:0007669"/>
    <property type="project" value="InterPro"/>
</dbReference>
<reference evidence="14" key="1">
    <citation type="submission" date="2018-05" db="EMBL/GenBank/DDBJ databases">
        <authorList>
            <person name="Lanie J.A."/>
            <person name="Ng W.-L."/>
            <person name="Kazmierczak K.M."/>
            <person name="Andrzejewski T.M."/>
            <person name="Davidsen T.M."/>
            <person name="Wayne K.J."/>
            <person name="Tettelin H."/>
            <person name="Glass J.I."/>
            <person name="Rusch D."/>
            <person name="Podicherti R."/>
            <person name="Tsui H.-C.T."/>
            <person name="Winkler M.E."/>
        </authorList>
    </citation>
    <scope>NUCLEOTIDE SEQUENCE</scope>
</reference>
<keyword evidence="3" id="KW-0813">Transport</keyword>
<dbReference type="GO" id="GO:0005886">
    <property type="term" value="C:plasma membrane"/>
    <property type="evidence" value="ECO:0007669"/>
    <property type="project" value="UniProtKB-SubCell"/>
</dbReference>
<gene>
    <name evidence="14" type="ORF">METZ01_LOCUS130567</name>
</gene>
<evidence type="ECO:0000256" key="9">
    <source>
        <dbReference type="ARBA" id="ARBA00023065"/>
    </source>
</evidence>
<feature type="transmembrane region" description="Helical" evidence="13">
    <location>
        <begin position="6"/>
        <end position="24"/>
    </location>
</feature>
<evidence type="ECO:0000256" key="11">
    <source>
        <dbReference type="ARBA" id="ARBA00023201"/>
    </source>
</evidence>
<keyword evidence="5 13" id="KW-0812">Transmembrane</keyword>
<evidence type="ECO:0000256" key="8">
    <source>
        <dbReference type="ARBA" id="ARBA00023053"/>
    </source>
</evidence>
<accession>A0A381YMG8</accession>
<keyword evidence="11" id="KW-0739">Sodium transport</keyword>
<evidence type="ECO:0000256" key="12">
    <source>
        <dbReference type="ARBA" id="ARBA00033708"/>
    </source>
</evidence>
<dbReference type="NCBIfam" id="TIGR00813">
    <property type="entry name" value="sss"/>
    <property type="match status" value="1"/>
</dbReference>
<keyword evidence="10 13" id="KW-0472">Membrane</keyword>
<sequence>MVDTSGVIGAVFIVYVGIMLWIGYTVSRSTYSPTDFFLANRSLKAWVTAVSSTASSESAWAVLGTVGLAYKDGLSALWFFPGCLLGYALNWFFVAERLRKHSREKKTLTIPDYLETHFTDNTHLIRIISVIIIFACMMAYIAAQFLAIGKTFDAIFGIPHLASIPIGGTIIIIYTMMGGFRAVAWTDFIQGLIMVVGLVVLSLAAVLELGGFSVIAQKVNETAPTALTWMGSKTTPMFLGSMLGLLGIGLGYPGQPHVITRYMAAKDSKTIKQGMWIAFGWGILMYSSAILLGICGQVLFPGLADAEHLFPTAAENLLPTFLTAIVLTGVLAAIMSTVSAQIIVAASAMAHDIYTKVIHGSLTPNRILSISRLTIFLIGLGAMLVALIDTRVIFWFVLFAWSGLGASFGPVILFTLYSKKITRNGAIGGMLTGFFTTVAWKTAGLSDAIIYELVPAFLLSSFVIWGLSRR</sequence>
<keyword evidence="9" id="KW-0406">Ion transport</keyword>
<dbReference type="AlphaFoldDB" id="A0A381YMG8"/>
<evidence type="ECO:0000256" key="4">
    <source>
        <dbReference type="ARBA" id="ARBA00022475"/>
    </source>
</evidence>